<proteinExistence type="predicted"/>
<comment type="caution">
    <text evidence="2">The sequence shown here is derived from an EMBL/GenBank/DDBJ whole genome shotgun (WGS) entry which is preliminary data.</text>
</comment>
<dbReference type="EMBL" id="AYSA01000232">
    <property type="protein sequence ID" value="ESZ94651.1"/>
    <property type="molecule type" value="Genomic_DNA"/>
</dbReference>
<organism evidence="2 3">
    <name type="scientific">Sclerotinia borealis (strain F-4128)</name>
    <dbReference type="NCBI Taxonomy" id="1432307"/>
    <lineage>
        <taxon>Eukaryota</taxon>
        <taxon>Fungi</taxon>
        <taxon>Dikarya</taxon>
        <taxon>Ascomycota</taxon>
        <taxon>Pezizomycotina</taxon>
        <taxon>Leotiomycetes</taxon>
        <taxon>Helotiales</taxon>
        <taxon>Sclerotiniaceae</taxon>
        <taxon>Sclerotinia</taxon>
    </lineage>
</organism>
<gene>
    <name evidence="2" type="ORF">SBOR_4960</name>
</gene>
<dbReference type="InterPro" id="IPR002575">
    <property type="entry name" value="Aminoglycoside_PTrfase"/>
</dbReference>
<dbReference type="AlphaFoldDB" id="W9CFK6"/>
<dbReference type="OrthoDB" id="5412996at2759"/>
<dbReference type="Pfam" id="PF01636">
    <property type="entry name" value="APH"/>
    <property type="match status" value="1"/>
</dbReference>
<dbReference type="PANTHER" id="PTHR21310:SF37">
    <property type="entry name" value="AMINOGLYCOSIDE PHOSPHOTRANSFERASE DOMAIN-CONTAINING PROTEIN"/>
    <property type="match status" value="1"/>
</dbReference>
<dbReference type="InterPro" id="IPR051678">
    <property type="entry name" value="AGP_Transferase"/>
</dbReference>
<reference evidence="2 3" key="1">
    <citation type="journal article" date="2014" name="Genome Announc.">
        <title>Draft genome sequence of Sclerotinia borealis, a psychrophilic plant pathogenic fungus.</title>
        <authorList>
            <person name="Mardanov A.V."/>
            <person name="Beletsky A.V."/>
            <person name="Kadnikov V.V."/>
            <person name="Ignatov A.N."/>
            <person name="Ravin N.V."/>
        </authorList>
    </citation>
    <scope>NUCLEOTIDE SEQUENCE [LARGE SCALE GENOMIC DNA]</scope>
    <source>
        <strain evidence="3">F-4157</strain>
    </source>
</reference>
<sequence>MDSRPFDGGSFAALGQSLYRIEKVENEAIVLQYLRKHTTIPVPRLFGVGMITLGPYIVEEFVERDLASVPFKESGIELQNWNPNISEQKLKVLYREMANIVLEMSKPEFTRIGSLVQTVKNGYTIGRRPITKHLNELAMNANLGPQHFSNSIYTTSVGYFESLVEQHMAQLRNQRNNCVTDEHDYKKKYIARCLFLRIAAHMAIKYSTGPFRLFCDDFRPSNVIAHTEPFHINAVIDLEFTYAAPSAFTYAAPWWLLLQNPE</sequence>
<evidence type="ECO:0000313" key="2">
    <source>
        <dbReference type="EMBL" id="ESZ94651.1"/>
    </source>
</evidence>
<evidence type="ECO:0000313" key="3">
    <source>
        <dbReference type="Proteomes" id="UP000019487"/>
    </source>
</evidence>
<dbReference type="HOGENOM" id="CLU_028906_1_1_1"/>
<protein>
    <submittedName>
        <fullName evidence="2">Phosphotransferase enzyme family protein</fullName>
    </submittedName>
</protein>
<dbReference type="GO" id="GO:0016740">
    <property type="term" value="F:transferase activity"/>
    <property type="evidence" value="ECO:0007669"/>
    <property type="project" value="UniProtKB-KW"/>
</dbReference>
<dbReference type="STRING" id="1432307.W9CFK6"/>
<name>W9CFK6_SCLBF</name>
<dbReference type="SUPFAM" id="SSF56112">
    <property type="entry name" value="Protein kinase-like (PK-like)"/>
    <property type="match status" value="1"/>
</dbReference>
<evidence type="ECO:0000259" key="1">
    <source>
        <dbReference type="Pfam" id="PF01636"/>
    </source>
</evidence>
<keyword evidence="2" id="KW-0808">Transferase</keyword>
<dbReference type="PANTHER" id="PTHR21310">
    <property type="entry name" value="AMINOGLYCOSIDE PHOSPHOTRANSFERASE-RELATED-RELATED"/>
    <property type="match status" value="1"/>
</dbReference>
<dbReference type="InterPro" id="IPR011009">
    <property type="entry name" value="Kinase-like_dom_sf"/>
</dbReference>
<accession>W9CFK6</accession>
<feature type="domain" description="Aminoglycoside phosphotransferase" evidence="1">
    <location>
        <begin position="22"/>
        <end position="244"/>
    </location>
</feature>
<dbReference type="Proteomes" id="UP000019487">
    <property type="component" value="Unassembled WGS sequence"/>
</dbReference>
<keyword evidence="3" id="KW-1185">Reference proteome</keyword>